<dbReference type="Proteomes" id="UP000053557">
    <property type="component" value="Unassembled WGS sequence"/>
</dbReference>
<sequence>MSRIKEVQQNVEEYYSQIDWEPVIERTWVESYLNVLHFNKRTDEQIDAWEDIHALISYIDRTTYSSVSDLLWWDYSVALEWINDHIWMPDRFDLTLENARRMLGRWLDFYSYLFKAWDSKIDLSPIEYAYFKICSGSKLKLVKKIPYTGDEFWLGTTRVGSDLIVDFTMAEFWLILAYHKLGESWDKLEEELKGVPSVREKRKRLSLLWEKLELAGYRQNPIDLVRGHVKFGDLEDAEKWFYWKRIPQQ</sequence>
<evidence type="ECO:0000313" key="2">
    <source>
        <dbReference type="Proteomes" id="UP000053557"/>
    </source>
</evidence>
<dbReference type="EMBL" id="LPVJ01000053">
    <property type="protein sequence ID" value="KUO95328.1"/>
    <property type="molecule type" value="Genomic_DNA"/>
</dbReference>
<protein>
    <submittedName>
        <fullName evidence="1">Trigger factor</fullName>
    </submittedName>
</protein>
<comment type="caution">
    <text evidence="1">The sequence shown here is derived from an EMBL/GenBank/DDBJ whole genome shotgun (WGS) entry which is preliminary data.</text>
</comment>
<gene>
    <name evidence="1" type="ORF">ATW55_04395</name>
</gene>
<reference evidence="1 2" key="1">
    <citation type="submission" date="2015-12" db="EMBL/GenBank/DDBJ databases">
        <title>Draft genome sequence of Acidibacillus ferrooxidans ITV001, isolated from a chalcopyrite acid mine drainage site in Brazil.</title>
        <authorList>
            <person name="Dall'Agnol H."/>
            <person name="Nancucheo I."/>
            <person name="Johnson B."/>
            <person name="Oliveira R."/>
            <person name="Leite L."/>
            <person name="Pylro V."/>
            <person name="Nunes G.L."/>
            <person name="Tzotzos G."/>
            <person name="Fernandes G.R."/>
            <person name="Dutra J."/>
            <person name="Orellana S.C."/>
            <person name="Oliveira G."/>
        </authorList>
    </citation>
    <scope>NUCLEOTIDE SEQUENCE [LARGE SCALE GENOMIC DNA]</scope>
    <source>
        <strain evidence="2">ITV01</strain>
    </source>
</reference>
<dbReference type="AlphaFoldDB" id="A0A117SXF2"/>
<proteinExistence type="predicted"/>
<organism evidence="1 2">
    <name type="scientific">Ferroacidibacillus organovorans</name>
    <dbReference type="NCBI Taxonomy" id="1765683"/>
    <lineage>
        <taxon>Bacteria</taxon>
        <taxon>Bacillati</taxon>
        <taxon>Bacillota</taxon>
        <taxon>Bacilli</taxon>
        <taxon>Bacillales</taxon>
        <taxon>Alicyclobacillaceae</taxon>
        <taxon>Ferroacidibacillus</taxon>
    </lineage>
</organism>
<dbReference type="OrthoDB" id="2375094at2"/>
<evidence type="ECO:0000313" key="1">
    <source>
        <dbReference type="EMBL" id="KUO95328.1"/>
    </source>
</evidence>
<dbReference type="RefSeq" id="WP_067717714.1">
    <property type="nucleotide sequence ID" value="NZ_LPVJ01000053.1"/>
</dbReference>
<name>A0A117SXF2_9BACL</name>
<accession>A0A117SXF2</accession>
<keyword evidence="2" id="KW-1185">Reference proteome</keyword>